<reference evidence="1 2" key="1">
    <citation type="submission" date="2012-05" db="EMBL/GenBank/DDBJ databases">
        <title>Genome sequence of Yersinia Pestis PY-08.</title>
        <authorList>
            <person name="Santana-Cruz I."/>
            <person name="Sengamalay N."/>
            <person name="McCracken C."/>
            <person name="Daugherty S.C."/>
            <person name="Maroo A."/>
            <person name="Vara P.G."/>
            <person name="Tallon L.J."/>
            <person name="Sadzewicz L."/>
            <person name="Vinetz J.M."/>
            <person name="Cespedes Zambrano M.J."/>
            <person name="Fraser-Liggett C.M."/>
            <person name="Tettelin H."/>
        </authorList>
    </citation>
    <scope>NUCLEOTIDE SEQUENCE [LARGE SCALE GENOMIC DNA]</scope>
    <source>
        <strain evidence="1 2">PY-08</strain>
    </source>
</reference>
<accession>A0AB72ZF85</accession>
<gene>
    <name evidence="1" type="ORF">YPPY08_3580</name>
</gene>
<name>A0AB72ZF85_YERPE</name>
<dbReference type="EMBL" id="AKRT01000397">
    <property type="protein sequence ID" value="EIR15397.1"/>
    <property type="molecule type" value="Genomic_DNA"/>
</dbReference>
<sequence>MIATKFSCEGIDERGANIYITDDEPGSFYITMKSVLNKTMSYK</sequence>
<evidence type="ECO:0000313" key="2">
    <source>
        <dbReference type="Proteomes" id="UP000003231"/>
    </source>
</evidence>
<proteinExistence type="predicted"/>
<organism evidence="1 2">
    <name type="scientific">Yersinia pestis PY-08</name>
    <dbReference type="NCBI Taxonomy" id="992134"/>
    <lineage>
        <taxon>Bacteria</taxon>
        <taxon>Pseudomonadati</taxon>
        <taxon>Pseudomonadota</taxon>
        <taxon>Gammaproteobacteria</taxon>
        <taxon>Enterobacterales</taxon>
        <taxon>Yersiniaceae</taxon>
        <taxon>Yersinia</taxon>
    </lineage>
</organism>
<evidence type="ECO:0000313" key="1">
    <source>
        <dbReference type="EMBL" id="EIR15397.1"/>
    </source>
</evidence>
<protein>
    <submittedName>
        <fullName evidence="1">Uncharacterized protein</fullName>
    </submittedName>
</protein>
<dbReference type="Proteomes" id="UP000003231">
    <property type="component" value="Unassembled WGS sequence"/>
</dbReference>
<comment type="caution">
    <text evidence="1">The sequence shown here is derived from an EMBL/GenBank/DDBJ whole genome shotgun (WGS) entry which is preliminary data.</text>
</comment>
<dbReference type="AlphaFoldDB" id="A0AB72ZF85"/>